<accession>A0ABV6V768</accession>
<dbReference type="PANTHER" id="PTHR31084">
    <property type="entry name" value="ALPHA-L-FUCOSIDASE 2"/>
    <property type="match status" value="1"/>
</dbReference>
<dbReference type="PIRSF" id="PIRSF007663">
    <property type="entry name" value="UCP007663"/>
    <property type="match status" value="1"/>
</dbReference>
<dbReference type="InterPro" id="IPR027414">
    <property type="entry name" value="GH95_N_dom"/>
</dbReference>
<dbReference type="Pfam" id="PF22124">
    <property type="entry name" value="Glyco_hydro_95_cat"/>
    <property type="match status" value="1"/>
</dbReference>
<gene>
    <name evidence="1" type="ORF">ACEZDG_09785</name>
</gene>
<keyword evidence="1" id="KW-0378">Hydrolase</keyword>
<dbReference type="InterPro" id="IPR012341">
    <property type="entry name" value="6hp_glycosidase-like_sf"/>
</dbReference>
<dbReference type="InterPro" id="IPR054363">
    <property type="entry name" value="GH95_cat"/>
</dbReference>
<dbReference type="SUPFAM" id="SSF48208">
    <property type="entry name" value="Six-hairpin glycosidases"/>
    <property type="match status" value="1"/>
</dbReference>
<dbReference type="PANTHER" id="PTHR31084:SF0">
    <property type="entry name" value="ALPHA-L-FUCOSIDASE 2"/>
    <property type="match status" value="1"/>
</dbReference>
<dbReference type="InterPro" id="IPR008928">
    <property type="entry name" value="6-hairpin_glycosidase_sf"/>
</dbReference>
<keyword evidence="2" id="KW-1185">Reference proteome</keyword>
<protein>
    <submittedName>
        <fullName evidence="1">Glycoside hydrolase N-terminal domain-containing protein</fullName>
    </submittedName>
</protein>
<dbReference type="Proteomes" id="UP001592582">
    <property type="component" value="Unassembled WGS sequence"/>
</dbReference>
<name>A0ABV6V768_9ACTN</name>
<sequence>MPDSDRSLWYRAPAAGFLEALPLGNGRLGAMVYGQVVAESIGLNEDTLWAGGPGDRNNHQAARHLPALRQAVLHERDHRRADVLARRMQGPDTQPYQPLGSLLLTHRSPGAASDYRRTLDLGSATHTVGFVIEDGGRQTRTTFVSAPAGVLVHRIEATEPGRVSFTARISSPHPTFQQSELTLGQLKDAGMGFGVGLRVRTEGGGILTHPDGRVTVTGADAATVLVAAATGYRGWRTVPAGPNAELRARLTTALTAAAARPFDTLLAEHTADHARLFDRAGLHLPTRSAELPTDERLTAVRAGAADPGLSALHFAYGRYLLIACSRPGTQPANLQGIWNPEPRPPWNCDWTTNINTQMNYWPAESTNLAECHEPLFDLIGDLAEAGQRTARAYYDCAGWAVHHNVDLWRSSNPVQGDPQWANWPQAGPWLCAHLWQHYLYSGDLGFLAGRGYPAMRGAVLFLLDFLTEDAEGRLVTCPSTSPEHRFRTPDGSLAAVGAMTTMDYWLAAELLDSYTRAARLLGLDPELAARAGTARTRLRRPRTGADGALLEFAEEVPVEDRGHRHLSHLYGLYPGSGATPEDRPAARRALRSRLDHGGGGTGWSLAWVAALAARLGDGDLAHRSLVTLLTGSTAANLFDLHPPSIFQIDGNLGATAAVAELLLQNTADGAALLPALPTAWPEGSAHGLRAHGGLTVDLAWRDHSLLRATLRTSRAGTVGFTVPARGPAPRLTGPDDRPITATRALGPDGRCRSSFQARADFLYHVSPEPN</sequence>
<dbReference type="GO" id="GO:0016787">
    <property type="term" value="F:hydrolase activity"/>
    <property type="evidence" value="ECO:0007669"/>
    <property type="project" value="UniProtKB-KW"/>
</dbReference>
<proteinExistence type="predicted"/>
<dbReference type="EMBL" id="JBHEZX010000004">
    <property type="protein sequence ID" value="MFC1409575.1"/>
    <property type="molecule type" value="Genomic_DNA"/>
</dbReference>
<reference evidence="1 2" key="1">
    <citation type="submission" date="2024-09" db="EMBL/GenBank/DDBJ databases">
        <authorList>
            <person name="Lee S.D."/>
        </authorList>
    </citation>
    <scope>NUCLEOTIDE SEQUENCE [LARGE SCALE GENOMIC DNA]</scope>
    <source>
        <strain evidence="1 2">N1-1</strain>
    </source>
</reference>
<dbReference type="Pfam" id="PF21307">
    <property type="entry name" value="Glyco_hydro_95_C"/>
    <property type="match status" value="1"/>
</dbReference>
<evidence type="ECO:0000313" key="1">
    <source>
        <dbReference type="EMBL" id="MFC1409575.1"/>
    </source>
</evidence>
<organism evidence="1 2">
    <name type="scientific">Streptacidiphilus alkalitolerans</name>
    <dbReference type="NCBI Taxonomy" id="3342712"/>
    <lineage>
        <taxon>Bacteria</taxon>
        <taxon>Bacillati</taxon>
        <taxon>Actinomycetota</taxon>
        <taxon>Actinomycetes</taxon>
        <taxon>Kitasatosporales</taxon>
        <taxon>Streptomycetaceae</taxon>
        <taxon>Streptacidiphilus</taxon>
    </lineage>
</organism>
<comment type="caution">
    <text evidence="1">The sequence shown here is derived from an EMBL/GenBank/DDBJ whole genome shotgun (WGS) entry which is preliminary data.</text>
</comment>
<evidence type="ECO:0000313" key="2">
    <source>
        <dbReference type="Proteomes" id="UP001592582"/>
    </source>
</evidence>
<dbReference type="Pfam" id="PF14498">
    <property type="entry name" value="Glyco_hyd_65N_2"/>
    <property type="match status" value="1"/>
</dbReference>
<dbReference type="InterPro" id="IPR049053">
    <property type="entry name" value="AFCA-like_C"/>
</dbReference>
<dbReference type="InterPro" id="IPR016518">
    <property type="entry name" value="Alpha-L-fucosidase"/>
</dbReference>
<dbReference type="Gene3D" id="1.50.10.10">
    <property type="match status" value="1"/>
</dbReference>